<comment type="caution">
    <text evidence="1">The sequence shown here is derived from an EMBL/GenBank/DDBJ whole genome shotgun (WGS) entry which is preliminary data.</text>
</comment>
<name>A0A645FTS3_9ZZZZ</name>
<evidence type="ECO:0000313" key="1">
    <source>
        <dbReference type="EMBL" id="MPN17858.1"/>
    </source>
</evidence>
<dbReference type="AlphaFoldDB" id="A0A645FTS3"/>
<organism evidence="1">
    <name type="scientific">bioreactor metagenome</name>
    <dbReference type="NCBI Taxonomy" id="1076179"/>
    <lineage>
        <taxon>unclassified sequences</taxon>
        <taxon>metagenomes</taxon>
        <taxon>ecological metagenomes</taxon>
    </lineage>
</organism>
<reference evidence="1" key="1">
    <citation type="submission" date="2019-08" db="EMBL/GenBank/DDBJ databases">
        <authorList>
            <person name="Kucharzyk K."/>
            <person name="Murdoch R.W."/>
            <person name="Higgins S."/>
            <person name="Loffler F."/>
        </authorList>
    </citation>
    <scope>NUCLEOTIDE SEQUENCE</scope>
</reference>
<protein>
    <submittedName>
        <fullName evidence="1">Uncharacterized protein</fullName>
    </submittedName>
</protein>
<accession>A0A645FTS3</accession>
<dbReference type="EMBL" id="VSSQ01065076">
    <property type="protein sequence ID" value="MPN17858.1"/>
    <property type="molecule type" value="Genomic_DNA"/>
</dbReference>
<gene>
    <name evidence="1" type="ORF">SDC9_165213</name>
</gene>
<sequence>MAHRFEWLIYGEARRVRSDFEKDAAFFPEVKGFEIIAVTDRCGVLSQGGDMLQPIQMIRFIFCPPCDMMDGSDTHDAGANGGHFDIDCIAESSFGTETDQVIFLGDTLQAHNFFDDSRSVLGRSRQQDGSRKAFDGMFRGNAVEGIRVDFSVFTFHQFQMQTMRIIEVQISFPETGRFIERNVVIGQAFFPE</sequence>
<proteinExistence type="predicted"/>